<dbReference type="Proteomes" id="UP000198661">
    <property type="component" value="Unassembled WGS sequence"/>
</dbReference>
<accession>A0A1I2M1A4</accession>
<dbReference type="EMBL" id="FOOK01000006">
    <property type="protein sequence ID" value="SFF83287.1"/>
    <property type="molecule type" value="Genomic_DNA"/>
</dbReference>
<organism evidence="1 2">
    <name type="scientific">Planifilum fulgidum</name>
    <dbReference type="NCBI Taxonomy" id="201973"/>
    <lineage>
        <taxon>Bacteria</taxon>
        <taxon>Bacillati</taxon>
        <taxon>Bacillota</taxon>
        <taxon>Bacilli</taxon>
        <taxon>Bacillales</taxon>
        <taxon>Thermoactinomycetaceae</taxon>
        <taxon>Planifilum</taxon>
    </lineage>
</organism>
<dbReference type="SUPFAM" id="SSF158379">
    <property type="entry name" value="YqgQ-like"/>
    <property type="match status" value="1"/>
</dbReference>
<name>A0A1I2M1A4_9BACL</name>
<protein>
    <submittedName>
        <fullName evidence="1">Uncharacterized protein YqgQ</fullName>
    </submittedName>
</protein>
<gene>
    <name evidence="1" type="ORF">SAMN04488025_10658</name>
</gene>
<dbReference type="Gene3D" id="1.10.287.760">
    <property type="entry name" value="YqgQ-like"/>
    <property type="match status" value="1"/>
</dbReference>
<dbReference type="AlphaFoldDB" id="A0A1I2M1A4"/>
<reference evidence="1 2" key="1">
    <citation type="submission" date="2016-10" db="EMBL/GenBank/DDBJ databases">
        <authorList>
            <person name="de Groot N.N."/>
        </authorList>
    </citation>
    <scope>NUCLEOTIDE SEQUENCE [LARGE SCALE GENOMIC DNA]</scope>
    <source>
        <strain evidence="1 2">DSM 44945</strain>
    </source>
</reference>
<sequence>MFSIRTMEDVRRLLKRFGIWIYTGDRLGDLEMMEEELEEMHRLGLIDKDTYLSARRVIMGQKREIRG</sequence>
<keyword evidence="2" id="KW-1185">Reference proteome</keyword>
<dbReference type="InterPro" id="IPR009256">
    <property type="entry name" value="YqgQ-like"/>
</dbReference>
<dbReference type="Pfam" id="PF06014">
    <property type="entry name" value="YqgQ-like"/>
    <property type="match status" value="1"/>
</dbReference>
<dbReference type="InterPro" id="IPR023164">
    <property type="entry name" value="YqgQ-like_sf"/>
</dbReference>
<proteinExistence type="predicted"/>
<dbReference type="STRING" id="201973.SAMN04488025_10658"/>
<evidence type="ECO:0000313" key="2">
    <source>
        <dbReference type="Proteomes" id="UP000198661"/>
    </source>
</evidence>
<evidence type="ECO:0000313" key="1">
    <source>
        <dbReference type="EMBL" id="SFF83287.1"/>
    </source>
</evidence>